<keyword evidence="1" id="KW-1133">Transmembrane helix</keyword>
<keyword evidence="1" id="KW-0472">Membrane</keyword>
<evidence type="ECO:0000256" key="1">
    <source>
        <dbReference type="SAM" id="Phobius"/>
    </source>
</evidence>
<protein>
    <submittedName>
        <fullName evidence="2">Uncharacterized protein</fullName>
    </submittedName>
</protein>
<evidence type="ECO:0000313" key="2">
    <source>
        <dbReference type="EMBL" id="EGX92027.1"/>
    </source>
</evidence>
<accession>G3JJ85</accession>
<dbReference type="EMBL" id="JH126402">
    <property type="protein sequence ID" value="EGX92027.1"/>
    <property type="molecule type" value="Genomic_DNA"/>
</dbReference>
<sequence length="229" mass="25642">MATYDTIALSAEQRDLAKKSRKWLTLDSSKKSKYVFLNTSEQLYRSLLRVVVKKLENLQNRNPNFNEVIKITTYLNKNQPLSVNHGHTTVAIQLPDDETGIVVKVRDLSADPSMIAFNWEPGDACFLPKGCVLTAPDDAIIDMWIFFLKDSDLSIQGSRVIRPKSTSQAHHGKRQRVSAKANAPGALNFMMSLTRCIATVVAIYASLLILFPCPNWNSNGITMLNVLIF</sequence>
<dbReference type="VEuPathDB" id="FungiDB:CCM_06187"/>
<reference evidence="2 3" key="1">
    <citation type="journal article" date="2011" name="Genome Biol.">
        <title>Genome sequence of the insect pathogenic fungus Cordyceps militaris, a valued traditional Chinese medicine.</title>
        <authorList>
            <person name="Zheng P."/>
            <person name="Xia Y."/>
            <person name="Xiao G."/>
            <person name="Xiong C."/>
            <person name="Hu X."/>
            <person name="Zhang S."/>
            <person name="Zheng H."/>
            <person name="Huang Y."/>
            <person name="Zhou Y."/>
            <person name="Wang S."/>
            <person name="Zhao G.P."/>
            <person name="Liu X."/>
            <person name="St Leger R.J."/>
            <person name="Wang C."/>
        </authorList>
    </citation>
    <scope>NUCLEOTIDE SEQUENCE [LARGE SCALE GENOMIC DNA]</scope>
    <source>
        <strain evidence="2 3">CM01</strain>
    </source>
</reference>
<name>G3JJ85_CORMM</name>
<dbReference type="InParanoid" id="G3JJ85"/>
<keyword evidence="1" id="KW-0812">Transmembrane</keyword>
<dbReference type="Proteomes" id="UP000001610">
    <property type="component" value="Unassembled WGS sequence"/>
</dbReference>
<dbReference type="KEGG" id="cmt:CCM_06187"/>
<proteinExistence type="predicted"/>
<dbReference type="HOGENOM" id="CLU_1209771_0_0_1"/>
<dbReference type="RefSeq" id="XP_006671391.1">
    <property type="nucleotide sequence ID" value="XM_006671328.1"/>
</dbReference>
<feature type="transmembrane region" description="Helical" evidence="1">
    <location>
        <begin position="186"/>
        <end position="211"/>
    </location>
</feature>
<keyword evidence="3" id="KW-1185">Reference proteome</keyword>
<organism evidence="2 3">
    <name type="scientific">Cordyceps militaris (strain CM01)</name>
    <name type="common">Caterpillar fungus</name>
    <dbReference type="NCBI Taxonomy" id="983644"/>
    <lineage>
        <taxon>Eukaryota</taxon>
        <taxon>Fungi</taxon>
        <taxon>Dikarya</taxon>
        <taxon>Ascomycota</taxon>
        <taxon>Pezizomycotina</taxon>
        <taxon>Sordariomycetes</taxon>
        <taxon>Hypocreomycetidae</taxon>
        <taxon>Hypocreales</taxon>
        <taxon>Cordycipitaceae</taxon>
        <taxon>Cordyceps</taxon>
    </lineage>
</organism>
<dbReference type="AlphaFoldDB" id="G3JJ85"/>
<gene>
    <name evidence="2" type="ORF">CCM_06187</name>
</gene>
<dbReference type="GeneID" id="18168202"/>
<evidence type="ECO:0000313" key="3">
    <source>
        <dbReference type="Proteomes" id="UP000001610"/>
    </source>
</evidence>